<feature type="compositionally biased region" description="Basic and acidic residues" evidence="10">
    <location>
        <begin position="336"/>
        <end position="352"/>
    </location>
</feature>
<feature type="domain" description="Peripheral subunit-binding (PSBD)" evidence="12">
    <location>
        <begin position="386"/>
        <end position="423"/>
    </location>
</feature>
<evidence type="ECO:0000256" key="3">
    <source>
        <dbReference type="ARBA" id="ARBA00022679"/>
    </source>
</evidence>
<dbReference type="SUPFAM" id="SSF51230">
    <property type="entry name" value="Single hybrid motif"/>
    <property type="match status" value="3"/>
</dbReference>
<evidence type="ECO:0000256" key="10">
    <source>
        <dbReference type="SAM" id="MobiDB-lite"/>
    </source>
</evidence>
<dbReference type="InterPro" id="IPR023213">
    <property type="entry name" value="CAT-like_dom_sf"/>
</dbReference>
<evidence type="ECO:0000256" key="7">
    <source>
        <dbReference type="ARBA" id="ARBA00025211"/>
    </source>
</evidence>
<organism evidence="13 14">
    <name type="scientific">Salinimonas iocasae</name>
    <dbReference type="NCBI Taxonomy" id="2572577"/>
    <lineage>
        <taxon>Bacteria</taxon>
        <taxon>Pseudomonadati</taxon>
        <taxon>Pseudomonadota</taxon>
        <taxon>Gammaproteobacteria</taxon>
        <taxon>Alteromonadales</taxon>
        <taxon>Alteromonadaceae</taxon>
        <taxon>Alteromonas/Salinimonas group</taxon>
        <taxon>Salinimonas</taxon>
    </lineage>
</organism>
<keyword evidence="14" id="KW-1185">Reference proteome</keyword>
<dbReference type="CDD" id="cd06849">
    <property type="entry name" value="lipoyl_domain"/>
    <property type="match status" value="3"/>
</dbReference>
<dbReference type="GO" id="GO:0045254">
    <property type="term" value="C:pyruvate dehydrogenase complex"/>
    <property type="evidence" value="ECO:0007669"/>
    <property type="project" value="UniProtKB-UniRule"/>
</dbReference>
<comment type="similarity">
    <text evidence="1 9">Belongs to the 2-oxoacid dehydrogenase family.</text>
</comment>
<feature type="domain" description="Lipoyl-binding" evidence="11">
    <location>
        <begin position="253"/>
        <end position="331"/>
    </location>
</feature>
<evidence type="ECO:0000313" key="14">
    <source>
        <dbReference type="Proteomes" id="UP000304912"/>
    </source>
</evidence>
<dbReference type="AlphaFoldDB" id="A0A5B7YDU7"/>
<feature type="region of interest" description="Disordered" evidence="10">
    <location>
        <begin position="332"/>
        <end position="390"/>
    </location>
</feature>
<keyword evidence="4" id="KW-0677">Repeat</keyword>
<evidence type="ECO:0000256" key="5">
    <source>
        <dbReference type="ARBA" id="ARBA00022823"/>
    </source>
</evidence>
<dbReference type="PANTHER" id="PTHR43178">
    <property type="entry name" value="DIHYDROLIPOAMIDE ACETYLTRANSFERASE COMPONENT OF PYRUVATE DEHYDROGENASE COMPLEX"/>
    <property type="match status" value="1"/>
</dbReference>
<name>A0A5B7YDU7_9ALTE</name>
<comment type="function">
    <text evidence="7">The pyruvate dehydrogenase complex catalyzes the overall conversion of pyruvate to acetyl-CoA and CO(2). It contains multiple copies of three enzymatic components: pyruvate dehydrogenase (E1), dihydrolipoamide acetyltransferase (E2) and lipoamide dehydrogenase (E3).</text>
</comment>
<dbReference type="InterPro" id="IPR000089">
    <property type="entry name" value="Biotin_lipoyl"/>
</dbReference>
<evidence type="ECO:0000313" key="13">
    <source>
        <dbReference type="EMBL" id="QCZ92789.1"/>
    </source>
</evidence>
<dbReference type="InterPro" id="IPR004167">
    <property type="entry name" value="PSBD"/>
</dbReference>
<dbReference type="PROSITE" id="PS50968">
    <property type="entry name" value="BIOTINYL_LIPOYL"/>
    <property type="match status" value="3"/>
</dbReference>
<dbReference type="FunFam" id="3.30.559.10:FF:000004">
    <property type="entry name" value="Acetyltransferase component of pyruvate dehydrogenase complex"/>
    <property type="match status" value="1"/>
</dbReference>
<dbReference type="GO" id="GO:0005737">
    <property type="term" value="C:cytoplasm"/>
    <property type="evidence" value="ECO:0007669"/>
    <property type="project" value="TreeGrafter"/>
</dbReference>
<dbReference type="Gene3D" id="3.30.559.10">
    <property type="entry name" value="Chloramphenicol acetyltransferase-like domain"/>
    <property type="match status" value="1"/>
</dbReference>
<comment type="cofactor">
    <cofactor evidence="9">
        <name>(R)-lipoate</name>
        <dbReference type="ChEBI" id="CHEBI:83088"/>
    </cofactor>
    <text evidence="9">Binds 3 lipoyl cofactors covalently.</text>
</comment>
<comment type="catalytic activity">
    <reaction evidence="8 9">
        <text>N(6)-[(R)-dihydrolipoyl]-L-lysyl-[protein] + acetyl-CoA = N(6)-[(R)-S(8)-acetyldihydrolipoyl]-L-lysyl-[protein] + CoA</text>
        <dbReference type="Rhea" id="RHEA:17017"/>
        <dbReference type="Rhea" id="RHEA-COMP:10475"/>
        <dbReference type="Rhea" id="RHEA-COMP:10478"/>
        <dbReference type="ChEBI" id="CHEBI:57287"/>
        <dbReference type="ChEBI" id="CHEBI:57288"/>
        <dbReference type="ChEBI" id="CHEBI:83100"/>
        <dbReference type="ChEBI" id="CHEBI:83111"/>
        <dbReference type="EC" id="2.3.1.12"/>
    </reaction>
</comment>
<dbReference type="FunFam" id="4.10.320.10:FF:000003">
    <property type="entry name" value="Acetyltransferase component of pyruvate dehydrogenase complex"/>
    <property type="match status" value="1"/>
</dbReference>
<evidence type="ECO:0000256" key="8">
    <source>
        <dbReference type="ARBA" id="ARBA00048370"/>
    </source>
</evidence>
<dbReference type="Pfam" id="PF00364">
    <property type="entry name" value="Biotin_lipoyl"/>
    <property type="match status" value="3"/>
</dbReference>
<dbReference type="EMBL" id="CP039852">
    <property type="protein sequence ID" value="QCZ92789.1"/>
    <property type="molecule type" value="Genomic_DNA"/>
</dbReference>
<dbReference type="GO" id="GO:0006086">
    <property type="term" value="P:pyruvate decarboxylation to acetyl-CoA"/>
    <property type="evidence" value="ECO:0007669"/>
    <property type="project" value="UniProtKB-UniRule"/>
</dbReference>
<evidence type="ECO:0000256" key="4">
    <source>
        <dbReference type="ARBA" id="ARBA00022737"/>
    </source>
</evidence>
<evidence type="ECO:0000256" key="2">
    <source>
        <dbReference type="ARBA" id="ARBA00011484"/>
    </source>
</evidence>
<reference evidence="13 14" key="1">
    <citation type="submission" date="2019-04" db="EMBL/GenBank/DDBJ databases">
        <title>Salinimonas iocasae sp. nov., a halophilic bacterium isolated from the outer tube casing of tubeworms in Okinawa Trough.</title>
        <authorList>
            <person name="Zhang H."/>
            <person name="Wang H."/>
            <person name="Li C."/>
        </authorList>
    </citation>
    <scope>NUCLEOTIDE SEQUENCE [LARGE SCALE GENOMIC DNA]</scope>
    <source>
        <strain evidence="13 14">KX18D6</strain>
    </source>
</reference>
<sequence length="690" mass="73315">MADIKDVLVPDLGEDDVEVIELCVAEGDDVEAEGALVTVESDKASMDVPAPFAGKVKELCVSVGDKISQGDLLAKVEEAGGADSSDDDSEDTENSDDAGEKQEEKAESADTSSDNGAEEKTDESKPASGGGTSTIEVTVPDIGDAEEVDIIEVLVGEGDKVEAEDGLITLETDKATMDVPCPQAGTVKSLKVKEGDKVSEGSLVLILEVADSGDAGAADDSASDTESKSTDETQASGSESDSDSSDTQASGGEEEIEVTVPDIGDAEDVEIIDVLVSEGDTIEPEDGLITLETDKATMDVPAPKAGTITKMLVKQGDKVSQGSAVLMLKVAGSAKPAEKEQKSEKPQKEAPKKQASSDNGDSSQPKRPPVPHHPSAGEKQKSGKVHASPSVRRLAREFGVDLTQVSGSGRKNRILKEDVQSYVKYELSRPKASAGSVGQGEGGLQVIAPPKVDFSKFGEVEEKPLTRIQKLSGPNLHRNWVTIPHVTQFEEADITEMEAFRKQQNKIAEKRKYDFKVTPLVFMMKAVADALRAYPVFNTSLSADGESLIQKKYYHIGIAVDTPNGLVVPVVRDVDQKGIHELSKELLEISAKARDGKLKSADMQGSCFTISSLGGIGGTAFTPIVNAPDVAILGVSKSEMKPKWNGSEFEPRLMLPLSLSYDHRVIDGAVAARFAVHLKTVLEDLREMLL</sequence>
<gene>
    <name evidence="13" type="primary">aceF</name>
    <name evidence="13" type="ORF">FBQ74_04530</name>
</gene>
<dbReference type="PANTHER" id="PTHR43178:SF2">
    <property type="entry name" value="DIHYDROLIPOYLLYSINE-RESIDUE ACETYLTRANSFERASE COMPONENT OF PYRUVATE DEHYDROGENASE COMPLEX"/>
    <property type="match status" value="1"/>
</dbReference>
<feature type="compositionally biased region" description="Basic and acidic residues" evidence="10">
    <location>
        <begin position="98"/>
        <end position="108"/>
    </location>
</feature>
<dbReference type="InterPro" id="IPR011053">
    <property type="entry name" value="Single_hybrid_motif"/>
</dbReference>
<dbReference type="SUPFAM" id="SSF47005">
    <property type="entry name" value="Peripheral subunit-binding domain of 2-oxo acid dehydrogenase complex"/>
    <property type="match status" value="1"/>
</dbReference>
<feature type="compositionally biased region" description="Acidic residues" evidence="10">
    <location>
        <begin position="84"/>
        <end position="97"/>
    </location>
</feature>
<keyword evidence="3 9" id="KW-0808">Transferase</keyword>
<proteinExistence type="inferred from homology"/>
<protein>
    <recommendedName>
        <fullName evidence="9">Acetyltransferase component of pyruvate dehydrogenase complex</fullName>
        <ecNumber evidence="9">2.3.1.12</ecNumber>
    </recommendedName>
</protein>
<dbReference type="Gene3D" id="4.10.320.10">
    <property type="entry name" value="E3-binding domain"/>
    <property type="match status" value="1"/>
</dbReference>
<evidence type="ECO:0000256" key="9">
    <source>
        <dbReference type="RuleBase" id="RU361137"/>
    </source>
</evidence>
<feature type="domain" description="Lipoyl-binding" evidence="11">
    <location>
        <begin position="132"/>
        <end position="208"/>
    </location>
</feature>
<feature type="domain" description="Lipoyl-binding" evidence="11">
    <location>
        <begin position="4"/>
        <end position="77"/>
    </location>
</feature>
<dbReference type="GO" id="GO:0004742">
    <property type="term" value="F:dihydrolipoyllysine-residue acetyltransferase activity"/>
    <property type="evidence" value="ECO:0007669"/>
    <property type="project" value="UniProtKB-UniRule"/>
</dbReference>
<dbReference type="KEGG" id="salk:FBQ74_04530"/>
<evidence type="ECO:0000259" key="12">
    <source>
        <dbReference type="PROSITE" id="PS51826"/>
    </source>
</evidence>
<dbReference type="InterPro" id="IPR036625">
    <property type="entry name" value="E3-bd_dom_sf"/>
</dbReference>
<dbReference type="FunFam" id="2.40.50.100:FF:000009">
    <property type="entry name" value="Acetyltransferase component of pyruvate dehydrogenase complex"/>
    <property type="match status" value="3"/>
</dbReference>
<dbReference type="Proteomes" id="UP000304912">
    <property type="component" value="Chromosome"/>
</dbReference>
<feature type="region of interest" description="Disordered" evidence="10">
    <location>
        <begin position="214"/>
        <end position="264"/>
    </location>
</feature>
<dbReference type="PROSITE" id="PS00189">
    <property type="entry name" value="LIPOYL"/>
    <property type="match status" value="3"/>
</dbReference>
<dbReference type="RefSeq" id="WP_139755538.1">
    <property type="nucleotide sequence ID" value="NZ_CP039852.1"/>
</dbReference>
<dbReference type="OrthoDB" id="9805770at2"/>
<keyword evidence="5 9" id="KW-0450">Lipoyl</keyword>
<dbReference type="InterPro" id="IPR001078">
    <property type="entry name" value="2-oxoacid_DH_actylTfrase"/>
</dbReference>
<evidence type="ECO:0000256" key="1">
    <source>
        <dbReference type="ARBA" id="ARBA00007317"/>
    </source>
</evidence>
<feature type="compositionally biased region" description="Low complexity" evidence="10">
    <location>
        <begin position="232"/>
        <end position="251"/>
    </location>
</feature>
<dbReference type="InterPro" id="IPR006256">
    <property type="entry name" value="AcTrfase_Pyrv_DH_cplx"/>
</dbReference>
<evidence type="ECO:0000256" key="6">
    <source>
        <dbReference type="ARBA" id="ARBA00023315"/>
    </source>
</evidence>
<dbReference type="EC" id="2.3.1.12" evidence="9"/>
<feature type="region of interest" description="Disordered" evidence="10">
    <location>
        <begin position="74"/>
        <end position="144"/>
    </location>
</feature>
<dbReference type="PROSITE" id="PS51826">
    <property type="entry name" value="PSBD"/>
    <property type="match status" value="1"/>
</dbReference>
<accession>A0A5B7YDU7</accession>
<dbReference type="Gene3D" id="2.40.50.100">
    <property type="match status" value="3"/>
</dbReference>
<dbReference type="SUPFAM" id="SSF52777">
    <property type="entry name" value="CoA-dependent acyltransferases"/>
    <property type="match status" value="1"/>
</dbReference>
<dbReference type="InterPro" id="IPR003016">
    <property type="entry name" value="2-oxoA_DH_lipoyl-BS"/>
</dbReference>
<evidence type="ECO:0000259" key="11">
    <source>
        <dbReference type="PROSITE" id="PS50968"/>
    </source>
</evidence>
<keyword evidence="6 9" id="KW-0012">Acyltransferase</keyword>
<dbReference type="Pfam" id="PF02817">
    <property type="entry name" value="E3_binding"/>
    <property type="match status" value="1"/>
</dbReference>
<dbReference type="GO" id="GO:0031405">
    <property type="term" value="F:lipoic acid binding"/>
    <property type="evidence" value="ECO:0007669"/>
    <property type="project" value="TreeGrafter"/>
</dbReference>
<dbReference type="InterPro" id="IPR050743">
    <property type="entry name" value="2-oxoacid_DH_E2_comp"/>
</dbReference>
<comment type="subunit">
    <text evidence="2 9">Forms a 24-polypeptide structural core with octahedral symmetry.</text>
</comment>
<dbReference type="NCBIfam" id="TIGR01348">
    <property type="entry name" value="PDHac_trf_long"/>
    <property type="match status" value="1"/>
</dbReference>
<dbReference type="Pfam" id="PF00198">
    <property type="entry name" value="2-oxoacid_dh"/>
    <property type="match status" value="1"/>
</dbReference>